<dbReference type="Pfam" id="PF09339">
    <property type="entry name" value="HTH_IclR"/>
    <property type="match status" value="1"/>
</dbReference>
<evidence type="ECO:0000256" key="2">
    <source>
        <dbReference type="ARBA" id="ARBA00023125"/>
    </source>
</evidence>
<dbReference type="InterPro" id="IPR036390">
    <property type="entry name" value="WH_DNA-bd_sf"/>
</dbReference>
<feature type="domain" description="HTH iclR-type" evidence="4">
    <location>
        <begin position="1"/>
        <end position="56"/>
    </location>
</feature>
<reference evidence="6" key="1">
    <citation type="journal article" date="2014" name="Int. J. Syst. Evol. Microbiol.">
        <title>Complete genome sequence of Corynebacterium casei LMG S-19264T (=DSM 44701T), isolated from a smear-ripened cheese.</title>
        <authorList>
            <consortium name="US DOE Joint Genome Institute (JGI-PGF)"/>
            <person name="Walter F."/>
            <person name="Albersmeier A."/>
            <person name="Kalinowski J."/>
            <person name="Ruckert C."/>
        </authorList>
    </citation>
    <scope>NUCLEOTIDE SEQUENCE</scope>
    <source>
        <strain evidence="6">KCTC 32437</strain>
    </source>
</reference>
<dbReference type="PROSITE" id="PS51077">
    <property type="entry name" value="HTH_ICLR"/>
    <property type="match status" value="1"/>
</dbReference>
<dbReference type="PROSITE" id="PS51078">
    <property type="entry name" value="ICLR_ED"/>
    <property type="match status" value="1"/>
</dbReference>
<dbReference type="InterPro" id="IPR014757">
    <property type="entry name" value="Tscrpt_reg_IclR_C"/>
</dbReference>
<dbReference type="SUPFAM" id="SSF55781">
    <property type="entry name" value="GAF domain-like"/>
    <property type="match status" value="1"/>
</dbReference>
<dbReference type="GO" id="GO:0003677">
    <property type="term" value="F:DNA binding"/>
    <property type="evidence" value="ECO:0007669"/>
    <property type="project" value="UniProtKB-KW"/>
</dbReference>
<dbReference type="AlphaFoldDB" id="A0A918S2V4"/>
<dbReference type="InterPro" id="IPR029016">
    <property type="entry name" value="GAF-like_dom_sf"/>
</dbReference>
<dbReference type="InterPro" id="IPR036388">
    <property type="entry name" value="WH-like_DNA-bd_sf"/>
</dbReference>
<organism evidence="6 7">
    <name type="scientific">Devosia pacifica</name>
    <dbReference type="NCBI Taxonomy" id="1335967"/>
    <lineage>
        <taxon>Bacteria</taxon>
        <taxon>Pseudomonadati</taxon>
        <taxon>Pseudomonadota</taxon>
        <taxon>Alphaproteobacteria</taxon>
        <taxon>Hyphomicrobiales</taxon>
        <taxon>Devosiaceae</taxon>
        <taxon>Devosia</taxon>
    </lineage>
</organism>
<dbReference type="InterPro" id="IPR050707">
    <property type="entry name" value="HTH_MetabolicPath_Reg"/>
</dbReference>
<sequence length="229" mass="25122">MAILQALSEEEEGCRLTDLSQKTNLSVSTVHRLLTTLERQKFAHFDPSTNLWHVGRMAFTVGSSFLRQRSFVAPALPFLKRLRDLTNETANLGVIEDGEVLVLSQVKSREIMRAITRIGGRVPMGRSGMGKAILSTYPRFAVEAEQAQLHRKPAHMANDGYAVDDEEFMRGLRCIAAAVYGPQGEVLCAISVSGLSIRIPPARVPRLGELLVKTADELTHALGGCRPEG</sequence>
<reference evidence="6" key="2">
    <citation type="submission" date="2020-09" db="EMBL/GenBank/DDBJ databases">
        <authorList>
            <person name="Sun Q."/>
            <person name="Kim S."/>
        </authorList>
    </citation>
    <scope>NUCLEOTIDE SEQUENCE</scope>
    <source>
        <strain evidence="6">KCTC 32437</strain>
    </source>
</reference>
<evidence type="ECO:0000313" key="7">
    <source>
        <dbReference type="Proteomes" id="UP000646579"/>
    </source>
</evidence>
<dbReference type="Gene3D" id="1.10.10.10">
    <property type="entry name" value="Winged helix-like DNA-binding domain superfamily/Winged helix DNA-binding domain"/>
    <property type="match status" value="1"/>
</dbReference>
<protein>
    <submittedName>
        <fullName evidence="6">Transcriptional regulator</fullName>
    </submittedName>
</protein>
<evidence type="ECO:0000259" key="5">
    <source>
        <dbReference type="PROSITE" id="PS51078"/>
    </source>
</evidence>
<keyword evidence="3" id="KW-0804">Transcription</keyword>
<dbReference type="Gene3D" id="3.30.450.40">
    <property type="match status" value="1"/>
</dbReference>
<dbReference type="Proteomes" id="UP000646579">
    <property type="component" value="Unassembled WGS sequence"/>
</dbReference>
<evidence type="ECO:0000256" key="3">
    <source>
        <dbReference type="ARBA" id="ARBA00023163"/>
    </source>
</evidence>
<evidence type="ECO:0000259" key="4">
    <source>
        <dbReference type="PROSITE" id="PS51077"/>
    </source>
</evidence>
<dbReference type="InterPro" id="IPR005471">
    <property type="entry name" value="Tscrpt_reg_IclR_N"/>
</dbReference>
<accession>A0A918S2V4</accession>
<dbReference type="SMART" id="SM00346">
    <property type="entry name" value="HTH_ICLR"/>
    <property type="match status" value="1"/>
</dbReference>
<dbReference type="GO" id="GO:0045892">
    <property type="term" value="P:negative regulation of DNA-templated transcription"/>
    <property type="evidence" value="ECO:0007669"/>
    <property type="project" value="TreeGrafter"/>
</dbReference>
<evidence type="ECO:0000256" key="1">
    <source>
        <dbReference type="ARBA" id="ARBA00023015"/>
    </source>
</evidence>
<dbReference type="EMBL" id="BMZE01000001">
    <property type="protein sequence ID" value="GHA19023.1"/>
    <property type="molecule type" value="Genomic_DNA"/>
</dbReference>
<proteinExistence type="predicted"/>
<keyword evidence="7" id="KW-1185">Reference proteome</keyword>
<dbReference type="PANTHER" id="PTHR30136:SF24">
    <property type="entry name" value="HTH-TYPE TRANSCRIPTIONAL REPRESSOR ALLR"/>
    <property type="match status" value="1"/>
</dbReference>
<gene>
    <name evidence="6" type="ORF">GCM10007989_13070</name>
</gene>
<keyword evidence="1" id="KW-0805">Transcription regulation</keyword>
<dbReference type="Pfam" id="PF01614">
    <property type="entry name" value="IclR_C"/>
    <property type="match status" value="1"/>
</dbReference>
<name>A0A918S2V4_9HYPH</name>
<evidence type="ECO:0000313" key="6">
    <source>
        <dbReference type="EMBL" id="GHA19023.1"/>
    </source>
</evidence>
<keyword evidence="2" id="KW-0238">DNA-binding</keyword>
<comment type="caution">
    <text evidence="6">The sequence shown here is derived from an EMBL/GenBank/DDBJ whole genome shotgun (WGS) entry which is preliminary data.</text>
</comment>
<dbReference type="GO" id="GO:0003700">
    <property type="term" value="F:DNA-binding transcription factor activity"/>
    <property type="evidence" value="ECO:0007669"/>
    <property type="project" value="TreeGrafter"/>
</dbReference>
<dbReference type="PANTHER" id="PTHR30136">
    <property type="entry name" value="HELIX-TURN-HELIX TRANSCRIPTIONAL REGULATOR, ICLR FAMILY"/>
    <property type="match status" value="1"/>
</dbReference>
<dbReference type="SUPFAM" id="SSF46785">
    <property type="entry name" value="Winged helix' DNA-binding domain"/>
    <property type="match status" value="1"/>
</dbReference>
<feature type="domain" description="IclR-ED" evidence="5">
    <location>
        <begin position="57"/>
        <end position="224"/>
    </location>
</feature>